<keyword evidence="2" id="KW-1185">Reference proteome</keyword>
<evidence type="ECO:0000313" key="1">
    <source>
        <dbReference type="EMBL" id="RNA30499.1"/>
    </source>
</evidence>
<gene>
    <name evidence="1" type="ORF">BpHYR1_034965</name>
</gene>
<reference evidence="1 2" key="1">
    <citation type="journal article" date="2018" name="Sci. Rep.">
        <title>Genomic signatures of local adaptation to the degree of environmental predictability in rotifers.</title>
        <authorList>
            <person name="Franch-Gras L."/>
            <person name="Hahn C."/>
            <person name="Garcia-Roger E.M."/>
            <person name="Carmona M.J."/>
            <person name="Serra M."/>
            <person name="Gomez A."/>
        </authorList>
    </citation>
    <scope>NUCLEOTIDE SEQUENCE [LARGE SCALE GENOMIC DNA]</scope>
    <source>
        <strain evidence="1">HYR1</strain>
    </source>
</reference>
<comment type="caution">
    <text evidence="1">The sequence shown here is derived from an EMBL/GenBank/DDBJ whole genome shotgun (WGS) entry which is preliminary data.</text>
</comment>
<sequence>MQHHSQDPGYSVSPQPEIRNNFAKKNGTCNFKFKEEKDSFTIIYLLKSDNFFNLNALIENKFKIKYCYLIEISFSRWRWETVKRIVKALTWLGLKALALNLIKKLNI</sequence>
<dbReference type="Proteomes" id="UP000276133">
    <property type="component" value="Unassembled WGS sequence"/>
</dbReference>
<proteinExistence type="predicted"/>
<name>A0A3M7S498_BRAPC</name>
<dbReference type="EMBL" id="REGN01002083">
    <property type="protein sequence ID" value="RNA30499.1"/>
    <property type="molecule type" value="Genomic_DNA"/>
</dbReference>
<protein>
    <submittedName>
        <fullName evidence="1">Uncharacterized protein</fullName>
    </submittedName>
</protein>
<accession>A0A3M7S498</accession>
<organism evidence="1 2">
    <name type="scientific">Brachionus plicatilis</name>
    <name type="common">Marine rotifer</name>
    <name type="synonym">Brachionus muelleri</name>
    <dbReference type="NCBI Taxonomy" id="10195"/>
    <lineage>
        <taxon>Eukaryota</taxon>
        <taxon>Metazoa</taxon>
        <taxon>Spiralia</taxon>
        <taxon>Gnathifera</taxon>
        <taxon>Rotifera</taxon>
        <taxon>Eurotatoria</taxon>
        <taxon>Monogononta</taxon>
        <taxon>Pseudotrocha</taxon>
        <taxon>Ploima</taxon>
        <taxon>Brachionidae</taxon>
        <taxon>Brachionus</taxon>
    </lineage>
</organism>
<evidence type="ECO:0000313" key="2">
    <source>
        <dbReference type="Proteomes" id="UP000276133"/>
    </source>
</evidence>
<dbReference type="AlphaFoldDB" id="A0A3M7S498"/>